<evidence type="ECO:0000256" key="1">
    <source>
        <dbReference type="SAM" id="MobiDB-lite"/>
    </source>
</evidence>
<dbReference type="Pfam" id="PF01471">
    <property type="entry name" value="PG_binding_1"/>
    <property type="match status" value="1"/>
</dbReference>
<feature type="compositionally biased region" description="Gly residues" evidence="1">
    <location>
        <begin position="112"/>
        <end position="123"/>
    </location>
</feature>
<proteinExistence type="predicted"/>
<evidence type="ECO:0000313" key="4">
    <source>
        <dbReference type="EMBL" id="MBB1242780.1"/>
    </source>
</evidence>
<dbReference type="InterPro" id="IPR001387">
    <property type="entry name" value="Cro/C1-type_HTH"/>
</dbReference>
<dbReference type="SUPFAM" id="SSF47090">
    <property type="entry name" value="PGBD-like"/>
    <property type="match status" value="1"/>
</dbReference>
<dbReference type="SUPFAM" id="SSF47413">
    <property type="entry name" value="lambda repressor-like DNA-binding domains"/>
    <property type="match status" value="1"/>
</dbReference>
<dbReference type="Proteomes" id="UP000766698">
    <property type="component" value="Unassembled WGS sequence"/>
</dbReference>
<feature type="compositionally biased region" description="Low complexity" evidence="1">
    <location>
        <begin position="94"/>
        <end position="111"/>
    </location>
</feature>
<dbReference type="InterPro" id="IPR036365">
    <property type="entry name" value="PGBD-like_sf"/>
</dbReference>
<evidence type="ECO:0000313" key="5">
    <source>
        <dbReference type="Proteomes" id="UP000766698"/>
    </source>
</evidence>
<keyword evidence="5" id="KW-1185">Reference proteome</keyword>
<dbReference type="InterPro" id="IPR010982">
    <property type="entry name" value="Lambda_DNA-bd_dom_sf"/>
</dbReference>
<dbReference type="EMBL" id="WMLF01000035">
    <property type="protein sequence ID" value="MBB1242780.1"/>
    <property type="molecule type" value="Genomic_DNA"/>
</dbReference>
<evidence type="ECO:0000259" key="3">
    <source>
        <dbReference type="PROSITE" id="PS50943"/>
    </source>
</evidence>
<protein>
    <submittedName>
        <fullName evidence="4">Peptidoglycan-binding protein</fullName>
    </submittedName>
</protein>
<keyword evidence="2" id="KW-0812">Transmembrane</keyword>
<dbReference type="Gene3D" id="1.10.260.40">
    <property type="entry name" value="lambda repressor-like DNA-binding domains"/>
    <property type="match status" value="1"/>
</dbReference>
<keyword evidence="2" id="KW-1133">Transmembrane helix</keyword>
<feature type="transmembrane region" description="Helical" evidence="2">
    <location>
        <begin position="157"/>
        <end position="177"/>
    </location>
</feature>
<accession>A0ABR6EBR5</accession>
<dbReference type="Pfam" id="PF13560">
    <property type="entry name" value="HTH_31"/>
    <property type="match status" value="1"/>
</dbReference>
<dbReference type="PROSITE" id="PS50943">
    <property type="entry name" value="HTH_CROC1"/>
    <property type="match status" value="1"/>
</dbReference>
<name>A0ABR6EBR5_9ACTN</name>
<reference evidence="5" key="1">
    <citation type="journal article" date="2020" name="Syst. Appl. Microbiol.">
        <title>Streptomyces alkaliterrae sp. nov., isolated from an alkaline soil, and emended descriptions of Streptomyces alkaliphilus, Streptomyces calidiresistens and Streptomyces durbertensis.</title>
        <authorList>
            <person name="Swiecimska M."/>
            <person name="Golinska P."/>
            <person name="Nouioui I."/>
            <person name="Wypij M."/>
            <person name="Rai M."/>
            <person name="Sangal V."/>
            <person name="Goodfellow M."/>
        </authorList>
    </citation>
    <scope>NUCLEOTIDE SEQUENCE [LARGE SCALE GENOMIC DNA]</scope>
    <source>
        <strain evidence="5">DSM 104538</strain>
    </source>
</reference>
<dbReference type="InterPro" id="IPR036366">
    <property type="entry name" value="PGBDSf"/>
</dbReference>
<feature type="domain" description="HTH cro/C1-type" evidence="3">
    <location>
        <begin position="29"/>
        <end position="76"/>
    </location>
</feature>
<gene>
    <name evidence="4" type="ORF">GL263_04210</name>
</gene>
<comment type="caution">
    <text evidence="4">The sequence shown here is derived from an EMBL/GenBank/DDBJ whole genome shotgun (WGS) entry which is preliminary data.</text>
</comment>
<dbReference type="InterPro" id="IPR002477">
    <property type="entry name" value="Peptidoglycan-bd-like"/>
</dbReference>
<organism evidence="4 5">
    <name type="scientific">Streptomyces durbertensis</name>
    <dbReference type="NCBI Taxonomy" id="2448886"/>
    <lineage>
        <taxon>Bacteria</taxon>
        <taxon>Bacillati</taxon>
        <taxon>Actinomycetota</taxon>
        <taxon>Actinomycetes</taxon>
        <taxon>Kitasatosporales</taxon>
        <taxon>Streptomycetaceae</taxon>
        <taxon>Streptomyces</taxon>
    </lineage>
</organism>
<dbReference type="CDD" id="cd00093">
    <property type="entry name" value="HTH_XRE"/>
    <property type="match status" value="1"/>
</dbReference>
<dbReference type="Gene3D" id="1.10.101.10">
    <property type="entry name" value="PGBD-like superfamily/PGBD"/>
    <property type="match status" value="1"/>
</dbReference>
<keyword evidence="2" id="KW-0472">Membrane</keyword>
<dbReference type="SMART" id="SM00530">
    <property type="entry name" value="HTH_XRE"/>
    <property type="match status" value="1"/>
</dbReference>
<feature type="region of interest" description="Disordered" evidence="1">
    <location>
        <begin position="89"/>
        <end position="153"/>
    </location>
</feature>
<sequence>MSRRPTGARTSDPQVKRFVDQLRWLKDTNGLSLTTLARRTNYSKSSWERYLNGRSLPSVEAVRELAELCRANGDQLVALRALAEESWDNGPVSAAPADTAEAATAEADGPAGLPGSGGPGGPGEADEADAPPAAKNAAEEPRATPTSPPRGRRHRTAVLAAAVGGLAVAAVAVAVLLTSSGSTVAEERTPAQPEFVFEPGRSYDCDVRRDGGLLEAGHSNSTDAVLQQISTSWDVVEAQCLLEHRGYEVGVVDGAYGAATERAVKRFQHDSDLVVDGIMGPHTWKELRR</sequence>
<evidence type="ECO:0000256" key="2">
    <source>
        <dbReference type="SAM" id="Phobius"/>
    </source>
</evidence>